<evidence type="ECO:0000313" key="5">
    <source>
        <dbReference type="Proteomes" id="UP001177140"/>
    </source>
</evidence>
<reference evidence="4" key="1">
    <citation type="submission" date="2022-03" db="EMBL/GenBank/DDBJ databases">
        <title>A functionally conserved STORR gene fusion in Papaver species that diverged 16.8 million years ago.</title>
        <authorList>
            <person name="Catania T."/>
        </authorList>
    </citation>
    <scope>NUCLEOTIDE SEQUENCE</scope>
    <source>
        <strain evidence="4">S-191538</strain>
    </source>
</reference>
<name>A0AA41SLG4_PAPNU</name>
<keyword evidence="5" id="KW-1185">Reference proteome</keyword>
<keyword evidence="1" id="KW-0863">Zinc-finger</keyword>
<dbReference type="AlphaFoldDB" id="A0AA41SLG4"/>
<dbReference type="PANTHER" id="PTHR15503">
    <property type="entry name" value="LDOC1 RELATED"/>
    <property type="match status" value="1"/>
</dbReference>
<dbReference type="GO" id="GO:0008270">
    <property type="term" value="F:zinc ion binding"/>
    <property type="evidence" value="ECO:0007669"/>
    <property type="project" value="UniProtKB-KW"/>
</dbReference>
<dbReference type="Proteomes" id="UP001177140">
    <property type="component" value="Unassembled WGS sequence"/>
</dbReference>
<evidence type="ECO:0000256" key="1">
    <source>
        <dbReference type="PROSITE-ProRule" id="PRU00047"/>
    </source>
</evidence>
<dbReference type="PROSITE" id="PS50158">
    <property type="entry name" value="ZF_CCHC"/>
    <property type="match status" value="1"/>
</dbReference>
<dbReference type="SUPFAM" id="SSF57756">
    <property type="entry name" value="Retrovirus zinc finger-like domains"/>
    <property type="match status" value="1"/>
</dbReference>
<evidence type="ECO:0000259" key="3">
    <source>
        <dbReference type="PROSITE" id="PS50158"/>
    </source>
</evidence>
<dbReference type="GO" id="GO:0003676">
    <property type="term" value="F:nucleic acid binding"/>
    <property type="evidence" value="ECO:0007669"/>
    <property type="project" value="InterPro"/>
</dbReference>
<evidence type="ECO:0000256" key="2">
    <source>
        <dbReference type="SAM" id="MobiDB-lite"/>
    </source>
</evidence>
<proteinExistence type="predicted"/>
<keyword evidence="1" id="KW-0479">Metal-binding</keyword>
<feature type="region of interest" description="Disordered" evidence="2">
    <location>
        <begin position="245"/>
        <end position="285"/>
    </location>
</feature>
<keyword evidence="1" id="KW-0862">Zinc</keyword>
<evidence type="ECO:0000313" key="4">
    <source>
        <dbReference type="EMBL" id="MCL7036990.1"/>
    </source>
</evidence>
<dbReference type="Pfam" id="PF03732">
    <property type="entry name" value="Retrotrans_gag"/>
    <property type="match status" value="1"/>
</dbReference>
<organism evidence="4 5">
    <name type="scientific">Papaver nudicaule</name>
    <name type="common">Iceland poppy</name>
    <dbReference type="NCBI Taxonomy" id="74823"/>
    <lineage>
        <taxon>Eukaryota</taxon>
        <taxon>Viridiplantae</taxon>
        <taxon>Streptophyta</taxon>
        <taxon>Embryophyta</taxon>
        <taxon>Tracheophyta</taxon>
        <taxon>Spermatophyta</taxon>
        <taxon>Magnoliopsida</taxon>
        <taxon>Ranunculales</taxon>
        <taxon>Papaveraceae</taxon>
        <taxon>Papaveroideae</taxon>
        <taxon>Papaver</taxon>
    </lineage>
</organism>
<dbReference type="PANTHER" id="PTHR15503:SF45">
    <property type="entry name" value="RNA-DIRECTED DNA POLYMERASE HOMOLOG"/>
    <property type="match status" value="1"/>
</dbReference>
<gene>
    <name evidence="4" type="ORF">MKW94_022015</name>
</gene>
<dbReference type="InterPro" id="IPR036875">
    <property type="entry name" value="Znf_CCHC_sf"/>
</dbReference>
<feature type="compositionally biased region" description="Polar residues" evidence="2">
    <location>
        <begin position="251"/>
        <end position="263"/>
    </location>
</feature>
<sequence length="424" mass="48175">MSRRGNTRGNNNEEAPSNEEMMRLMAQTLTAMTNQTAALTALIQNQNRNNNTPQPPPAGNTDGAQVAWLNLLEKFVRLGPPQFEGSTDPMVVDKWKEDIEKMFVAMRCTPVQRQQLAVFQLSGEARNWWKNEVISSGLDENTLTYAEFCGRFDARYFPAVVRHKKIKEFTDLEQVKLMLVDDYLNQYISLQRFGHFMVPDEDKATRKFENGLGDHIRSKVISHCFPTFQQVVNSARATEADWLRNREARQRTSNARHQGTRNKGNGDPRNDRNNSTGWKRQRSENETVNAAPTFYCYNCWDAGHKSNQCTNPKRPRPTILNDIPGPIKHARVHQQNFQNQNNGQNKTNPNQGRFHALVPRQDQVPDGVVEGMFLIHNKLGGILFDSGASHSFIAATFVCDLSIEVLPCETPLSVMSPLGKNYLD</sequence>
<protein>
    <recommendedName>
        <fullName evidence="3">CCHC-type domain-containing protein</fullName>
    </recommendedName>
</protein>
<dbReference type="InterPro" id="IPR032567">
    <property type="entry name" value="RTL1-rel"/>
</dbReference>
<dbReference type="InterPro" id="IPR001878">
    <property type="entry name" value="Znf_CCHC"/>
</dbReference>
<dbReference type="EMBL" id="JAJJMA010174141">
    <property type="protein sequence ID" value="MCL7036990.1"/>
    <property type="molecule type" value="Genomic_DNA"/>
</dbReference>
<dbReference type="Pfam" id="PF08284">
    <property type="entry name" value="RVP_2"/>
    <property type="match status" value="1"/>
</dbReference>
<accession>A0AA41SLG4</accession>
<dbReference type="InterPro" id="IPR005162">
    <property type="entry name" value="Retrotrans_gag_dom"/>
</dbReference>
<feature type="domain" description="CCHC-type" evidence="3">
    <location>
        <begin position="296"/>
        <end position="311"/>
    </location>
</feature>
<comment type="caution">
    <text evidence="4">The sequence shown here is derived from an EMBL/GenBank/DDBJ whole genome shotgun (WGS) entry which is preliminary data.</text>
</comment>